<dbReference type="VEuPathDB" id="VectorBase:LLOJ007887"/>
<accession>A0A1B0CSN8</accession>
<dbReference type="EMBL" id="AJWK01026332">
    <property type="status" value="NOT_ANNOTATED_CDS"/>
    <property type="molecule type" value="Genomic_DNA"/>
</dbReference>
<organism evidence="1 2">
    <name type="scientific">Lutzomyia longipalpis</name>
    <name type="common">Sand fly</name>
    <dbReference type="NCBI Taxonomy" id="7200"/>
    <lineage>
        <taxon>Eukaryota</taxon>
        <taxon>Metazoa</taxon>
        <taxon>Ecdysozoa</taxon>
        <taxon>Arthropoda</taxon>
        <taxon>Hexapoda</taxon>
        <taxon>Insecta</taxon>
        <taxon>Pterygota</taxon>
        <taxon>Neoptera</taxon>
        <taxon>Endopterygota</taxon>
        <taxon>Diptera</taxon>
        <taxon>Nematocera</taxon>
        <taxon>Psychodoidea</taxon>
        <taxon>Psychodidae</taxon>
        <taxon>Lutzomyia</taxon>
        <taxon>Lutzomyia</taxon>
    </lineage>
</organism>
<dbReference type="EMBL" id="AJWK01026331">
    <property type="status" value="NOT_ANNOTATED_CDS"/>
    <property type="molecule type" value="Genomic_DNA"/>
</dbReference>
<keyword evidence="2" id="KW-1185">Reference proteome</keyword>
<dbReference type="EnsemblMetazoa" id="LLOJ007887-RA">
    <property type="protein sequence ID" value="LLOJ007887-PA"/>
    <property type="gene ID" value="LLOJ007887"/>
</dbReference>
<sequence>MNKSPQEEVLGSHYKDSSGNVLGLPEYIFVDGCVNNNCKFAKNANVTADIAVNLPSSASYAAIGSDVYVKYSILTMPYPVGDVCSKLEVFCLRESNKTKQKWAKEMAPLVMGKGDKKSTSGNPLSLMYGVWPVRDKTSHFSPPSIKSLYLSYCRSHKTLLSMPKHSQLRCQNNLY</sequence>
<dbReference type="Proteomes" id="UP000092461">
    <property type="component" value="Unassembled WGS sequence"/>
</dbReference>
<name>A0A1B0CSN8_LUTLO</name>
<evidence type="ECO:0000313" key="1">
    <source>
        <dbReference type="EnsemblMetazoa" id="LLOJ007887-PA"/>
    </source>
</evidence>
<reference evidence="1" key="1">
    <citation type="submission" date="2020-05" db="UniProtKB">
        <authorList>
            <consortium name="EnsemblMetazoa"/>
        </authorList>
    </citation>
    <scope>IDENTIFICATION</scope>
    <source>
        <strain evidence="1">Jacobina</strain>
    </source>
</reference>
<dbReference type="AlphaFoldDB" id="A0A1B0CSN8"/>
<evidence type="ECO:0000313" key="2">
    <source>
        <dbReference type="Proteomes" id="UP000092461"/>
    </source>
</evidence>
<protein>
    <submittedName>
        <fullName evidence="1">Uncharacterized protein</fullName>
    </submittedName>
</protein>
<proteinExistence type="predicted"/>